<keyword evidence="1" id="KW-0695">RNA-directed DNA polymerase</keyword>
<dbReference type="AlphaFoldDB" id="V5I870"/>
<proteinExistence type="predicted"/>
<reference evidence="1" key="1">
    <citation type="submission" date="2013-07" db="EMBL/GenBank/DDBJ databases">
        <title>Midgut Transcriptome Profiling of Anoplphora glabripennis, a Lignocellulose Degrading, Wood-Boring Cerambycid.</title>
        <authorList>
            <person name="Scully E.D."/>
            <person name="Hoover K."/>
            <person name="Carlson J.E."/>
            <person name="Tien M."/>
            <person name="Geib S.M."/>
        </authorList>
    </citation>
    <scope>NUCLEOTIDE SEQUENCE</scope>
</reference>
<dbReference type="EMBL" id="GALX01005200">
    <property type="protein sequence ID" value="JAB63266.1"/>
    <property type="molecule type" value="Transcribed_RNA"/>
</dbReference>
<dbReference type="GO" id="GO:0003964">
    <property type="term" value="F:RNA-directed DNA polymerase activity"/>
    <property type="evidence" value="ECO:0007669"/>
    <property type="project" value="UniProtKB-KW"/>
</dbReference>
<name>V5I870_ANOGL</name>
<protein>
    <submittedName>
        <fullName evidence="1">Putative RNA-directed DNA polymerase from transposon X-element</fullName>
    </submittedName>
</protein>
<sequence length="189" mass="21151">LKGILNIMSFRKPQRKKSNGLKSDKQWSVINDLVKTDNKKKINKMKTENGTDTEDDKKIADTLNHHFVSVAKAFGKQQGPTKQGIQCTLNRRQTASMFLPKTTSEEIEKIIRSLKCNASPGYDRIKAGTIKKLVDVLAPIISTIINTCIENSDFPDQLKLGRVTPIHKAGAHNIPNNYRPITVLPVFAK</sequence>
<keyword evidence="1" id="KW-0548">Nucleotidyltransferase</keyword>
<gene>
    <name evidence="1" type="primary">RTXE</name>
</gene>
<dbReference type="PANTHER" id="PTHR33395">
    <property type="entry name" value="TRANSCRIPTASE, PUTATIVE-RELATED-RELATED"/>
    <property type="match status" value="1"/>
</dbReference>
<dbReference type="PANTHER" id="PTHR33395:SF22">
    <property type="entry name" value="REVERSE TRANSCRIPTASE DOMAIN-CONTAINING PROTEIN"/>
    <property type="match status" value="1"/>
</dbReference>
<evidence type="ECO:0000313" key="1">
    <source>
        <dbReference type="EMBL" id="JAB63266.1"/>
    </source>
</evidence>
<feature type="non-terminal residue" evidence="1">
    <location>
        <position position="1"/>
    </location>
</feature>
<accession>V5I870</accession>
<feature type="non-terminal residue" evidence="1">
    <location>
        <position position="189"/>
    </location>
</feature>
<organism evidence="1">
    <name type="scientific">Anoplophora glabripennis</name>
    <name type="common">Asian longhorn beetle</name>
    <name type="synonym">Anoplophora nobilis</name>
    <dbReference type="NCBI Taxonomy" id="217634"/>
    <lineage>
        <taxon>Eukaryota</taxon>
        <taxon>Metazoa</taxon>
        <taxon>Ecdysozoa</taxon>
        <taxon>Arthropoda</taxon>
        <taxon>Hexapoda</taxon>
        <taxon>Insecta</taxon>
        <taxon>Pterygota</taxon>
        <taxon>Neoptera</taxon>
        <taxon>Endopterygota</taxon>
        <taxon>Coleoptera</taxon>
        <taxon>Polyphaga</taxon>
        <taxon>Cucujiformia</taxon>
        <taxon>Chrysomeloidea</taxon>
        <taxon>Cerambycidae</taxon>
        <taxon>Lamiinae</taxon>
        <taxon>Lamiini</taxon>
        <taxon>Anoplophora</taxon>
    </lineage>
</organism>
<keyword evidence="1" id="KW-0808">Transferase</keyword>